<comment type="subcellular location">
    <subcellularLocation>
        <location evidence="1">Cell membrane</location>
        <topology evidence="1">Multi-pass membrane protein</topology>
    </subcellularLocation>
</comment>
<keyword evidence="3" id="KW-0328">Glycosyltransferase</keyword>
<dbReference type="PANTHER" id="PTHR33908">
    <property type="entry name" value="MANNOSYLTRANSFERASE YKCB-RELATED"/>
    <property type="match status" value="1"/>
</dbReference>
<gene>
    <name evidence="9" type="ORF">HS096_03865</name>
</gene>
<feature type="domain" description="Glycosyltransferase RgtA/B/C/D-like" evidence="8">
    <location>
        <begin position="75"/>
        <end position="223"/>
    </location>
</feature>
<dbReference type="GO" id="GO:0009103">
    <property type="term" value="P:lipopolysaccharide biosynthetic process"/>
    <property type="evidence" value="ECO:0007669"/>
    <property type="project" value="UniProtKB-ARBA"/>
</dbReference>
<evidence type="ECO:0000259" key="8">
    <source>
        <dbReference type="Pfam" id="PF13231"/>
    </source>
</evidence>
<proteinExistence type="predicted"/>
<evidence type="ECO:0000256" key="7">
    <source>
        <dbReference type="ARBA" id="ARBA00023136"/>
    </source>
</evidence>
<evidence type="ECO:0000256" key="1">
    <source>
        <dbReference type="ARBA" id="ARBA00004651"/>
    </source>
</evidence>
<dbReference type="InterPro" id="IPR050297">
    <property type="entry name" value="LipidA_mod_glycosyltrf_83"/>
</dbReference>
<keyword evidence="5" id="KW-0812">Transmembrane</keyword>
<dbReference type="InterPro" id="IPR038731">
    <property type="entry name" value="RgtA/B/C-like"/>
</dbReference>
<keyword evidence="7" id="KW-0472">Membrane</keyword>
<evidence type="ECO:0000313" key="10">
    <source>
        <dbReference type="Proteomes" id="UP000710385"/>
    </source>
</evidence>
<dbReference type="Proteomes" id="UP000710385">
    <property type="component" value="Unassembled WGS sequence"/>
</dbReference>
<evidence type="ECO:0000256" key="4">
    <source>
        <dbReference type="ARBA" id="ARBA00022679"/>
    </source>
</evidence>
<evidence type="ECO:0000313" key="9">
    <source>
        <dbReference type="EMBL" id="MBE7525492.1"/>
    </source>
</evidence>
<keyword evidence="2" id="KW-1003">Cell membrane</keyword>
<dbReference type="EMBL" id="JABTTY010000001">
    <property type="protein sequence ID" value="MBE7525492.1"/>
    <property type="molecule type" value="Genomic_DNA"/>
</dbReference>
<reference evidence="9" key="1">
    <citation type="submission" date="2020-05" db="EMBL/GenBank/DDBJ databases">
        <title>High-Quality Genomes of Partial-Nitritation/Anammox System by Hierarchical Clustering Based Hybrid Assembly.</title>
        <authorList>
            <person name="Liu L."/>
            <person name="Wang Y."/>
            <person name="Che Y."/>
            <person name="Chen Y."/>
            <person name="Xia Y."/>
            <person name="Luo R."/>
            <person name="Cheng S.H."/>
            <person name="Zheng C."/>
            <person name="Zhang T."/>
        </authorList>
    </citation>
    <scope>NUCLEOTIDE SEQUENCE</scope>
    <source>
        <strain evidence="9">H1_PAT1</strain>
    </source>
</reference>
<comment type="caution">
    <text evidence="9">The sequence shown here is derived from an EMBL/GenBank/DDBJ whole genome shotgun (WGS) entry which is preliminary data.</text>
</comment>
<organism evidence="9 10">
    <name type="scientific">candidate division WWE3 bacterium</name>
    <dbReference type="NCBI Taxonomy" id="2053526"/>
    <lineage>
        <taxon>Bacteria</taxon>
        <taxon>Katanobacteria</taxon>
    </lineage>
</organism>
<keyword evidence="4" id="KW-0808">Transferase</keyword>
<dbReference type="Pfam" id="PF13231">
    <property type="entry name" value="PMT_2"/>
    <property type="match status" value="1"/>
</dbReference>
<evidence type="ECO:0000256" key="3">
    <source>
        <dbReference type="ARBA" id="ARBA00022676"/>
    </source>
</evidence>
<dbReference type="GO" id="GO:0005886">
    <property type="term" value="C:plasma membrane"/>
    <property type="evidence" value="ECO:0007669"/>
    <property type="project" value="UniProtKB-SubCell"/>
</dbReference>
<dbReference type="PANTHER" id="PTHR33908:SF11">
    <property type="entry name" value="MEMBRANE PROTEIN"/>
    <property type="match status" value="1"/>
</dbReference>
<name>A0A928TQP3_UNCKA</name>
<evidence type="ECO:0000256" key="2">
    <source>
        <dbReference type="ARBA" id="ARBA00022475"/>
    </source>
</evidence>
<dbReference type="AlphaFoldDB" id="A0A928TQP3"/>
<evidence type="ECO:0000256" key="5">
    <source>
        <dbReference type="ARBA" id="ARBA00022692"/>
    </source>
</evidence>
<evidence type="ECO:0000256" key="6">
    <source>
        <dbReference type="ARBA" id="ARBA00022989"/>
    </source>
</evidence>
<dbReference type="GO" id="GO:0016763">
    <property type="term" value="F:pentosyltransferase activity"/>
    <property type="evidence" value="ECO:0007669"/>
    <property type="project" value="TreeGrafter"/>
</dbReference>
<accession>A0A928TQP3</accession>
<protein>
    <submittedName>
        <fullName evidence="9">Glycosyltransferase family 39 protein</fullName>
    </submittedName>
</protein>
<keyword evidence="6" id="KW-1133">Transmembrane helix</keyword>
<sequence length="450" mass="51201">MEICNSWKKLRKIFWTGLIIRFLLLAVLMIFIGESALLFSDTREYLGLADSLRQGHGFWFHDVAYTLRTPGYPAFLAALGGSSSIQFISIIQIIIASAIPILTYHIARQLGFTERISIIAAWITALEPHMVYYSIPILPDAVFTVFFLLFILAGMHYVQKQKRRDLLFASALFATLLYIKPVLQAFPFYLAIAAVIIAFSKKTWRPIKDFIVFSAIVFLLAFPWMFRNAQVGGGFSMSSQGPALVAFKLATSVMSLRDHITFDEAERILETRWDKATPIPIKEVSAYLLQYPTELARVLAMNSILLWTSQTYTYIPNYYGFLPLPPAYTERPPSVLLLQGKVMEFGREMLSLLRYPYIPLAIIGKLLWTLVAAMFFYGLLKGLMQKNESAWALHVFVALLVLCYTMTTWIDGFNVEARLRYPFNPLMFVYGTAAAVLVLRSLRKMLPSYG</sequence>